<evidence type="ECO:0000256" key="2">
    <source>
        <dbReference type="ARBA" id="ARBA00022475"/>
    </source>
</evidence>
<dbReference type="Proteomes" id="UP000654108">
    <property type="component" value="Unassembled WGS sequence"/>
</dbReference>
<feature type="transmembrane region" description="Helical" evidence="7">
    <location>
        <begin position="128"/>
        <end position="153"/>
    </location>
</feature>
<feature type="transmembrane region" description="Helical" evidence="7">
    <location>
        <begin position="235"/>
        <end position="258"/>
    </location>
</feature>
<feature type="transmembrane region" description="Helical" evidence="7">
    <location>
        <begin position="60"/>
        <end position="81"/>
    </location>
</feature>
<proteinExistence type="inferred from homology"/>
<dbReference type="AlphaFoldDB" id="A0A927FV74"/>
<evidence type="ECO:0000259" key="8">
    <source>
        <dbReference type="Pfam" id="PF06808"/>
    </source>
</evidence>
<feature type="transmembrane region" description="Helical" evidence="7">
    <location>
        <begin position="93"/>
        <end position="116"/>
    </location>
</feature>
<feature type="transmembrane region" description="Helical" evidence="7">
    <location>
        <begin position="317"/>
        <end position="344"/>
    </location>
</feature>
<comment type="caution">
    <text evidence="9">The sequence shown here is derived from an EMBL/GenBank/DDBJ whole genome shotgun (WGS) entry which is preliminary data.</text>
</comment>
<comment type="function">
    <text evidence="7">Part of the tripartite ATP-independent periplasmic (TRAP) transport system.</text>
</comment>
<feature type="transmembrane region" description="Helical" evidence="7">
    <location>
        <begin position="264"/>
        <end position="285"/>
    </location>
</feature>
<dbReference type="NCBIfam" id="TIGR00786">
    <property type="entry name" value="dctM"/>
    <property type="match status" value="1"/>
</dbReference>
<feature type="transmembrane region" description="Helical" evidence="7">
    <location>
        <begin position="356"/>
        <end position="380"/>
    </location>
</feature>
<comment type="caution">
    <text evidence="7">Lacks conserved residue(s) required for the propagation of feature annotation.</text>
</comment>
<comment type="subunit">
    <text evidence="7">The complex comprises the extracytoplasmic solute receptor protein and the two transmembrane proteins.</text>
</comment>
<dbReference type="PANTHER" id="PTHR33362:SF5">
    <property type="entry name" value="C4-DICARBOXYLATE TRAP TRANSPORTER LARGE PERMEASE PROTEIN DCTM"/>
    <property type="match status" value="1"/>
</dbReference>
<comment type="similarity">
    <text evidence="7">Belongs to the TRAP transporter large permease family.</text>
</comment>
<evidence type="ECO:0000313" key="9">
    <source>
        <dbReference type="EMBL" id="MBD8066596.1"/>
    </source>
</evidence>
<evidence type="ECO:0000256" key="1">
    <source>
        <dbReference type="ARBA" id="ARBA00004429"/>
    </source>
</evidence>
<evidence type="ECO:0000256" key="3">
    <source>
        <dbReference type="ARBA" id="ARBA00022519"/>
    </source>
</evidence>
<sequence>MGDIVWSASTDFVLIAVPIFILMGELMLRSGIAGGMFSALSKMLSTLPGGLMHANIGASALFAATSGSSVATAATIGTVSTPHLKSGGYNKPLYLGSIAAGGTLGILIPPSINMIVYGMLAEVSIRSLYIAALIPGLVLAALFIGVVLVICIARPEMGGKEKRATLREVFAGLPALLSPLILFLTVVGSIYAGLATATEAAALGLIATLILAALRKELNWSVIKASCESAMRTTAMVMLIIVSAFFLNFVLSSTGLTATISNTIAGLDLPPVVTLLIIIAIYLVLGCFMETLTLMVATTPIVVPVIVAIGYDPIWFGVLFMVLIEAALITPPIGMNLFVVQTIYPSATSWDVAKGAFPFLLAMFLMIALLIAFPGLALALL</sequence>
<keyword evidence="5 7" id="KW-1133">Transmembrane helix</keyword>
<keyword evidence="6 7" id="KW-0472">Membrane</keyword>
<keyword evidence="7" id="KW-0813">Transport</keyword>
<feature type="transmembrane region" description="Helical" evidence="7">
    <location>
        <begin position="12"/>
        <end position="40"/>
    </location>
</feature>
<accession>A0A927FV74</accession>
<evidence type="ECO:0000256" key="5">
    <source>
        <dbReference type="ARBA" id="ARBA00022989"/>
    </source>
</evidence>
<dbReference type="InterPro" id="IPR004681">
    <property type="entry name" value="TRAP_DctM"/>
</dbReference>
<evidence type="ECO:0000256" key="4">
    <source>
        <dbReference type="ARBA" id="ARBA00022692"/>
    </source>
</evidence>
<keyword evidence="10" id="KW-1185">Reference proteome</keyword>
<feature type="transmembrane region" description="Helical" evidence="7">
    <location>
        <begin position="165"/>
        <end position="184"/>
    </location>
</feature>
<keyword evidence="3 7" id="KW-0997">Cell inner membrane</keyword>
<keyword evidence="2" id="KW-1003">Cell membrane</keyword>
<dbReference type="InterPro" id="IPR010656">
    <property type="entry name" value="DctM"/>
</dbReference>
<keyword evidence="4 7" id="KW-0812">Transmembrane</keyword>
<dbReference type="Pfam" id="PF06808">
    <property type="entry name" value="DctM"/>
    <property type="match status" value="1"/>
</dbReference>
<dbReference type="RefSeq" id="WP_191776719.1">
    <property type="nucleotide sequence ID" value="NZ_JACYFU010000003.1"/>
</dbReference>
<evidence type="ECO:0000256" key="6">
    <source>
        <dbReference type="ARBA" id="ARBA00023136"/>
    </source>
</evidence>
<evidence type="ECO:0000256" key="7">
    <source>
        <dbReference type="RuleBase" id="RU369079"/>
    </source>
</evidence>
<dbReference type="PIRSF" id="PIRSF006066">
    <property type="entry name" value="HI0050"/>
    <property type="match status" value="1"/>
</dbReference>
<dbReference type="GO" id="GO:0022857">
    <property type="term" value="F:transmembrane transporter activity"/>
    <property type="evidence" value="ECO:0007669"/>
    <property type="project" value="UniProtKB-UniRule"/>
</dbReference>
<dbReference type="EMBL" id="JACYFU010000003">
    <property type="protein sequence ID" value="MBD8066596.1"/>
    <property type="molecule type" value="Genomic_DNA"/>
</dbReference>
<dbReference type="PANTHER" id="PTHR33362">
    <property type="entry name" value="SIALIC ACID TRAP TRANSPORTER PERMEASE PROTEIN SIAT-RELATED"/>
    <property type="match status" value="1"/>
</dbReference>
<feature type="transmembrane region" description="Helical" evidence="7">
    <location>
        <begin position="190"/>
        <end position="214"/>
    </location>
</feature>
<dbReference type="GO" id="GO:0005886">
    <property type="term" value="C:plasma membrane"/>
    <property type="evidence" value="ECO:0007669"/>
    <property type="project" value="UniProtKB-SubCell"/>
</dbReference>
<evidence type="ECO:0000313" key="10">
    <source>
        <dbReference type="Proteomes" id="UP000654108"/>
    </source>
</evidence>
<organism evidence="9 10">
    <name type="scientific">Devosia oryzisoli</name>
    <dbReference type="NCBI Taxonomy" id="2774138"/>
    <lineage>
        <taxon>Bacteria</taxon>
        <taxon>Pseudomonadati</taxon>
        <taxon>Pseudomonadota</taxon>
        <taxon>Alphaproteobacteria</taxon>
        <taxon>Hyphomicrobiales</taxon>
        <taxon>Devosiaceae</taxon>
        <taxon>Devosia</taxon>
    </lineage>
</organism>
<gene>
    <name evidence="9" type="ORF">IC608_14065</name>
</gene>
<reference evidence="9" key="1">
    <citation type="submission" date="2020-09" db="EMBL/GenBank/DDBJ databases">
        <title>Genome seq and assembly of Devosia sp.</title>
        <authorList>
            <person name="Chhetri G."/>
        </authorList>
    </citation>
    <scope>NUCLEOTIDE SEQUENCE</scope>
    <source>
        <strain evidence="9">PTR5</strain>
    </source>
</reference>
<comment type="subcellular location">
    <subcellularLocation>
        <location evidence="1 7">Cell inner membrane</location>
        <topology evidence="1 7">Multi-pass membrane protein</topology>
    </subcellularLocation>
</comment>
<feature type="domain" description="TRAP C4-dicarboxylate transport system permease DctM subunit" evidence="8">
    <location>
        <begin position="5"/>
        <end position="376"/>
    </location>
</feature>
<protein>
    <recommendedName>
        <fullName evidence="7">TRAP transporter large permease protein</fullName>
    </recommendedName>
</protein>
<name>A0A927FV74_9HYPH</name>